<dbReference type="SUPFAM" id="SSF75005">
    <property type="entry name" value="Arabinanase/levansucrase/invertase"/>
    <property type="match status" value="3"/>
</dbReference>
<keyword evidence="4 11" id="KW-0378">Hydrolase</keyword>
<feature type="domain" description="Alpha-L-rhamnosidase six-hairpin glycosidase" evidence="9">
    <location>
        <begin position="764"/>
        <end position="1102"/>
    </location>
</feature>
<dbReference type="Proteomes" id="UP001597362">
    <property type="component" value="Unassembled WGS sequence"/>
</dbReference>
<organism evidence="11 12">
    <name type="scientific">Paenibacillus yanchengensis</name>
    <dbReference type="NCBI Taxonomy" id="2035833"/>
    <lineage>
        <taxon>Bacteria</taxon>
        <taxon>Bacillati</taxon>
        <taxon>Bacillota</taxon>
        <taxon>Bacilli</taxon>
        <taxon>Bacillales</taxon>
        <taxon>Paenibacillaceae</taxon>
        <taxon>Paenibacillus</taxon>
    </lineage>
</organism>
<dbReference type="Gene3D" id="2.60.120.260">
    <property type="entry name" value="Galactose-binding domain-like"/>
    <property type="match status" value="2"/>
</dbReference>
<evidence type="ECO:0000259" key="10">
    <source>
        <dbReference type="Pfam" id="PF17390"/>
    </source>
</evidence>
<dbReference type="Pfam" id="PF05592">
    <property type="entry name" value="Bac_rhamnosid"/>
    <property type="match status" value="1"/>
</dbReference>
<evidence type="ECO:0000256" key="2">
    <source>
        <dbReference type="ARBA" id="ARBA00009902"/>
    </source>
</evidence>
<dbReference type="Gene3D" id="2.60.40.10">
    <property type="entry name" value="Immunoglobulins"/>
    <property type="match status" value="1"/>
</dbReference>
<dbReference type="Pfam" id="PF25788">
    <property type="entry name" value="Ig_Rha78A_N"/>
    <property type="match status" value="1"/>
</dbReference>
<gene>
    <name evidence="11" type="ORF">ACFSJH_19075</name>
</gene>
<evidence type="ECO:0000259" key="6">
    <source>
        <dbReference type="Pfam" id="PF00251"/>
    </source>
</evidence>
<accession>A0ABW4YQZ1</accession>
<feature type="domain" description="Alpha-L-rhamnosidase concanavalin-like" evidence="7">
    <location>
        <begin position="645"/>
        <end position="729"/>
    </location>
</feature>
<dbReference type="GO" id="GO:0016787">
    <property type="term" value="F:hydrolase activity"/>
    <property type="evidence" value="ECO:0007669"/>
    <property type="project" value="UniProtKB-KW"/>
</dbReference>
<dbReference type="InterPro" id="IPR023296">
    <property type="entry name" value="Glyco_hydro_beta-prop_sf"/>
</dbReference>
<evidence type="ECO:0000256" key="3">
    <source>
        <dbReference type="ARBA" id="ARBA00012652"/>
    </source>
</evidence>
<dbReference type="Pfam" id="PF17389">
    <property type="entry name" value="Bac_rhamnosid6H"/>
    <property type="match status" value="1"/>
</dbReference>
<feature type="domain" description="Bacterial alpha-L-rhamnosidase N-terminal" evidence="8">
    <location>
        <begin position="476"/>
        <end position="634"/>
    </location>
</feature>
<evidence type="ECO:0000313" key="11">
    <source>
        <dbReference type="EMBL" id="MFD2117839.1"/>
    </source>
</evidence>
<proteinExistence type="inferred from homology"/>
<dbReference type="InterPro" id="IPR008928">
    <property type="entry name" value="6-hairpin_glycosidase_sf"/>
</dbReference>
<dbReference type="InterPro" id="IPR008902">
    <property type="entry name" value="Rhamnosid_concanavalin"/>
</dbReference>
<comment type="catalytic activity">
    <reaction evidence="1">
        <text>Hydrolysis of terminal non-reducing alpha-L-rhamnose residues in alpha-L-rhamnosides.</text>
        <dbReference type="EC" id="3.2.1.40"/>
    </reaction>
</comment>
<dbReference type="InterPro" id="IPR012341">
    <property type="entry name" value="6hp_glycosidase-like_sf"/>
</dbReference>
<feature type="domain" description="Glycosyl hydrolase family 32 N-terminal" evidence="6">
    <location>
        <begin position="108"/>
        <end position="271"/>
    </location>
</feature>
<dbReference type="InterPro" id="IPR035398">
    <property type="entry name" value="Bac_rhamnosid_C"/>
</dbReference>
<dbReference type="Gene3D" id="2.60.420.10">
    <property type="entry name" value="Maltose phosphorylase, domain 3"/>
    <property type="match status" value="1"/>
</dbReference>
<evidence type="ECO:0000256" key="1">
    <source>
        <dbReference type="ARBA" id="ARBA00001445"/>
    </source>
</evidence>
<protein>
    <recommendedName>
        <fullName evidence="3">alpha-L-rhamnosidase</fullName>
        <ecNumber evidence="3">3.2.1.40</ecNumber>
    </recommendedName>
</protein>
<reference evidence="12" key="1">
    <citation type="journal article" date="2019" name="Int. J. Syst. Evol. Microbiol.">
        <title>The Global Catalogue of Microorganisms (GCM) 10K type strain sequencing project: providing services to taxonomists for standard genome sequencing and annotation.</title>
        <authorList>
            <consortium name="The Broad Institute Genomics Platform"/>
            <consortium name="The Broad Institute Genome Sequencing Center for Infectious Disease"/>
            <person name="Wu L."/>
            <person name="Ma J."/>
        </authorList>
    </citation>
    <scope>NUCLEOTIDE SEQUENCE [LARGE SCALE GENOMIC DNA]</scope>
    <source>
        <strain evidence="12">GH52</strain>
    </source>
</reference>
<keyword evidence="12" id="KW-1185">Reference proteome</keyword>
<evidence type="ECO:0000256" key="4">
    <source>
        <dbReference type="ARBA" id="ARBA00022801"/>
    </source>
</evidence>
<evidence type="ECO:0000256" key="5">
    <source>
        <dbReference type="ARBA" id="ARBA00023295"/>
    </source>
</evidence>
<dbReference type="EMBL" id="JBHUHO010000047">
    <property type="protein sequence ID" value="MFD2117839.1"/>
    <property type="molecule type" value="Genomic_DNA"/>
</dbReference>
<dbReference type="Gene3D" id="2.115.10.20">
    <property type="entry name" value="Glycosyl hydrolase domain, family 43"/>
    <property type="match status" value="2"/>
</dbReference>
<dbReference type="InterPro" id="IPR035396">
    <property type="entry name" value="Bac_rhamnosid6H"/>
</dbReference>
<dbReference type="PANTHER" id="PTHR33307:SF11">
    <property type="entry name" value="ALPHA-L-RHAMNOSIDASE"/>
    <property type="match status" value="1"/>
</dbReference>
<evidence type="ECO:0000259" key="9">
    <source>
        <dbReference type="Pfam" id="PF17389"/>
    </source>
</evidence>
<comment type="similarity">
    <text evidence="2">Belongs to the glycosyl hydrolase 32 family.</text>
</comment>
<dbReference type="RefSeq" id="WP_377775167.1">
    <property type="nucleotide sequence ID" value="NZ_JBHUHO010000047.1"/>
</dbReference>
<name>A0ABW4YQZ1_9BACL</name>
<sequence length="1211" mass="137777">MDIANCLTPYKWKEPVLVGSGIKGAFDYHAVDCSFVFRHNDRFYMMYVGFDGIGYQTALATSDDLLNWEHLALILTRSEDESRWDARNVAGTWMLRDNNLHGSAELKKWQGKYWLVYHAYPGEGYETGSAKIGLAWTEDENLLEWHRLEDPILVPEDGEAWELGGLYKECLVEHEGQFYLFYNAKNQDHGRWIEQTGIAMSTDLINWTRHQQNPVLPVTEGAWDSGFASDPCVLQDGSRWVMFYFGFDFKKAQEGIAISDNLLDWEKYEQPIIEVGTGTELDASYAHKPSVITHNGILYHFYTACRKPQPGDATCNFFPEFRTIAVATSKPLVVSEMWTDGLKNPLGIDNATPRLSWSYLHDLPNDFTPHSYRINVASSEALLWENQVDMWDSGIVNSNEHTSIVYGGTLLQPGKRYYWRVSVYDAAGEQYNSYIAWWEMGLMRQENWQGKWIAHPEGKTNKGATLFEQQIDIKPNIKKARMYVCGLGHFELKLNGNKVGNNELEPGWTNYDQSVLYTVYDVTNDLNCGNNSISIEVGNGFYHVVGGRYTKFKDSFGTPTCRLNLVVDYVDGSTTTFYTDEQWVTSFSPTIFSCIYGGEDYNALLENNLTWIKVIVIDGPKGKLQAQSIPAIQVLKTFQPQQVNQLNDNTYIIDFGQNFSGWPKITVSGKQGAQVKLIPGELLTDEGLVNQKWTGSPCEFNYTLKGETVEIWNPKFTYSGFRYLQIEGATLCDTLFTQCQSHKSNAAVIVHQIQGEMLSTNVNRAGSFSCSDSLINRVHDIIHWAMVSNTKSVFTDCPHREKLGWLEQVHLMGPSLIYNFDMEAMFHKVMQDMQEAQLDNGMIPTTAPEYVVFQKPWDMFRHATPWGGSFILMAWEVLQRYGNSKLIETYYKDMQRYIDYLAKQAKNHIIQGGLGDWYDIGPEGPGFSQATPVSLVETAIYYHLTDIMQKIANLLALEEDRKLYEVQLQHIYEAFQAHFWNEELQTYAGGSDTALAMPLVLGLVAERHQSLLTSKLAEQMEKRGYQTTAGDVGHRYVLQALSRHGYNDLIVKMLQNSDSPGYGYQIKHGATTLTEAWDGPTVGKSQNHFMLGHIEEWFYNHLAGLDYHFNYETKQFQMVVEPYFADSLQWAAASQRLRAGDAAVRWEKNELGDIKLRVTVPANTICEVKLHKGQLKATKQWKIPATVTTISENAEVMTLTMDSGSFTMDAC</sequence>
<dbReference type="Pfam" id="PF00251">
    <property type="entry name" value="Glyco_hydro_32N"/>
    <property type="match status" value="1"/>
</dbReference>
<dbReference type="InterPro" id="IPR013737">
    <property type="entry name" value="Bac_rhamnosid_N"/>
</dbReference>
<evidence type="ECO:0000259" key="8">
    <source>
        <dbReference type="Pfam" id="PF08531"/>
    </source>
</evidence>
<dbReference type="Pfam" id="PF17390">
    <property type="entry name" value="Bac_rhamnosid_C"/>
    <property type="match status" value="1"/>
</dbReference>
<keyword evidence="5" id="KW-0326">Glycosidase</keyword>
<dbReference type="InterPro" id="IPR016007">
    <property type="entry name" value="Alpha_rhamnosid"/>
</dbReference>
<evidence type="ECO:0000313" key="12">
    <source>
        <dbReference type="Proteomes" id="UP001597362"/>
    </source>
</evidence>
<comment type="caution">
    <text evidence="11">The sequence shown here is derived from an EMBL/GenBank/DDBJ whole genome shotgun (WGS) entry which is preliminary data.</text>
</comment>
<dbReference type="Pfam" id="PF08531">
    <property type="entry name" value="Bac_rhamnosid_N"/>
    <property type="match status" value="1"/>
</dbReference>
<dbReference type="SUPFAM" id="SSF48208">
    <property type="entry name" value="Six-hairpin glycosidases"/>
    <property type="match status" value="1"/>
</dbReference>
<dbReference type="PANTHER" id="PTHR33307">
    <property type="entry name" value="ALPHA-RHAMNOSIDASE (EUROFUNG)"/>
    <property type="match status" value="1"/>
</dbReference>
<feature type="domain" description="Alpha-L-rhamnosidase C-terminal" evidence="10">
    <location>
        <begin position="1117"/>
        <end position="1175"/>
    </location>
</feature>
<dbReference type="InterPro" id="IPR013783">
    <property type="entry name" value="Ig-like_fold"/>
</dbReference>
<dbReference type="EC" id="3.2.1.40" evidence="3"/>
<evidence type="ECO:0000259" key="7">
    <source>
        <dbReference type="Pfam" id="PF05592"/>
    </source>
</evidence>
<dbReference type="InterPro" id="IPR013148">
    <property type="entry name" value="Glyco_hydro_32_N"/>
</dbReference>
<dbReference type="Gene3D" id="1.50.10.10">
    <property type="match status" value="1"/>
</dbReference>